<keyword evidence="3" id="KW-0812">Transmembrane</keyword>
<sequence>MRQNNSVRSGRFGRFFRINKLILTAWIILSIFLLSILISCSRKNSATGAANTNGYLYQMFNSFDPRSLLQNLGNNIIPPLFANLETSRAALVIATDSVCSSDTLTSAQSAWIAHASDLKKVEPFRFGATLSSFSKMDPFLIDYLTEAPPSSGDMDDLDAFDSSGDFLDAQTYIAGFDNDAKGIGAIEYLLFSQAGANRGNAPTCSDFANAPNGRSALIRALVANYSVHVKNVTDAWKVSGTNPLGTQLATAGDGTSTTFPTSGSALDAVFTGAVQLLTIMKDGKLEIPSGLSGGGNGSSPNSDRAEFRFSGQSFQSLIDNLSTFKAIYTGNGTGVGLSDYVKFYSPTLDEEIKSEIAELEGHLGGITPSTSNPPAAWGSANTTNFVAIKSSIADLSELLKILNTELAALTGSSPVSGGPGGDGD</sequence>
<dbReference type="RefSeq" id="WP_100725141.1">
    <property type="nucleotide sequence ID" value="NZ_NPEG01000018.1"/>
</dbReference>
<evidence type="ECO:0000256" key="2">
    <source>
        <dbReference type="ARBA" id="ARBA00022729"/>
    </source>
</evidence>
<evidence type="ECO:0000313" key="5">
    <source>
        <dbReference type="EMBL" id="PKA15464.1"/>
    </source>
</evidence>
<dbReference type="InterPro" id="IPR038352">
    <property type="entry name" value="Imelysin_sf"/>
</dbReference>
<keyword evidence="3" id="KW-0472">Membrane</keyword>
<dbReference type="Proteomes" id="UP000231857">
    <property type="component" value="Unassembled WGS sequence"/>
</dbReference>
<dbReference type="EMBL" id="NPEI01000007">
    <property type="protein sequence ID" value="PKA15464.1"/>
    <property type="molecule type" value="Genomic_DNA"/>
</dbReference>
<evidence type="ECO:0000313" key="6">
    <source>
        <dbReference type="Proteomes" id="UP000231857"/>
    </source>
</evidence>
<evidence type="ECO:0000256" key="3">
    <source>
        <dbReference type="SAM" id="Phobius"/>
    </source>
</evidence>
<keyword evidence="2" id="KW-0732">Signal</keyword>
<dbReference type="Pfam" id="PF09375">
    <property type="entry name" value="Peptidase_M75"/>
    <property type="match status" value="1"/>
</dbReference>
<dbReference type="Gene3D" id="1.20.1420.20">
    <property type="entry name" value="M75 peptidase, HXXE motif"/>
    <property type="match status" value="1"/>
</dbReference>
<gene>
    <name evidence="5" type="ORF">CH363_12675</name>
</gene>
<protein>
    <submittedName>
        <fullName evidence="5">Imelysin</fullName>
    </submittedName>
</protein>
<feature type="transmembrane region" description="Helical" evidence="3">
    <location>
        <begin position="21"/>
        <end position="38"/>
    </location>
</feature>
<feature type="domain" description="Imelysin-like" evidence="4">
    <location>
        <begin position="82"/>
        <end position="399"/>
    </location>
</feature>
<evidence type="ECO:0000259" key="4">
    <source>
        <dbReference type="Pfam" id="PF09375"/>
    </source>
</evidence>
<name>A0ABX4PI76_9LEPT</name>
<dbReference type="InterPro" id="IPR018976">
    <property type="entry name" value="Imelysin-like"/>
</dbReference>
<dbReference type="CDD" id="cd14659">
    <property type="entry name" value="Imelysin-like_IPPA"/>
    <property type="match status" value="1"/>
</dbReference>
<proteinExistence type="predicted"/>
<comment type="caution">
    <text evidence="5">The sequence shown here is derived from an EMBL/GenBank/DDBJ whole genome shotgun (WGS) entry which is preliminary data.</text>
</comment>
<accession>A0ABX4PI76</accession>
<evidence type="ECO:0000256" key="1">
    <source>
        <dbReference type="ARBA" id="ARBA00004196"/>
    </source>
</evidence>
<comment type="subcellular location">
    <subcellularLocation>
        <location evidence="1">Cell envelope</location>
    </subcellularLocation>
</comment>
<keyword evidence="6" id="KW-1185">Reference proteome</keyword>
<keyword evidence="3" id="KW-1133">Transmembrane helix</keyword>
<dbReference type="InterPro" id="IPR034984">
    <property type="entry name" value="Imelysin-like_IPPA"/>
</dbReference>
<reference evidence="5 6" key="1">
    <citation type="submission" date="2017-07" db="EMBL/GenBank/DDBJ databases">
        <title>Leptospira spp. isolated from tropical soils.</title>
        <authorList>
            <person name="Thibeaux R."/>
            <person name="Iraola G."/>
            <person name="Ferres I."/>
            <person name="Bierque E."/>
            <person name="Girault D."/>
            <person name="Soupe-Gilbert M.-E."/>
            <person name="Picardeau M."/>
            <person name="Goarant C."/>
        </authorList>
    </citation>
    <scope>NUCLEOTIDE SEQUENCE [LARGE SCALE GENOMIC DNA]</scope>
    <source>
        <strain evidence="5 6">ATI7-C-A2</strain>
    </source>
</reference>
<organism evidence="5 6">
    <name type="scientific">Leptospira haakeii</name>
    <dbReference type="NCBI Taxonomy" id="2023198"/>
    <lineage>
        <taxon>Bacteria</taxon>
        <taxon>Pseudomonadati</taxon>
        <taxon>Spirochaetota</taxon>
        <taxon>Spirochaetia</taxon>
        <taxon>Leptospirales</taxon>
        <taxon>Leptospiraceae</taxon>
        <taxon>Leptospira</taxon>
    </lineage>
</organism>